<feature type="transmembrane region" description="Helical" evidence="1">
    <location>
        <begin position="7"/>
        <end position="28"/>
    </location>
</feature>
<evidence type="ECO:0000313" key="2">
    <source>
        <dbReference type="EMBL" id="RKS68293.1"/>
    </source>
</evidence>
<keyword evidence="1" id="KW-0472">Membrane</keyword>
<dbReference type="EMBL" id="RBWU01000008">
    <property type="protein sequence ID" value="RKS68293.1"/>
    <property type="molecule type" value="Genomic_DNA"/>
</dbReference>
<comment type="caution">
    <text evidence="2">The sequence shown here is derived from an EMBL/GenBank/DDBJ whole genome shotgun (WGS) entry which is preliminary data.</text>
</comment>
<evidence type="ECO:0000256" key="1">
    <source>
        <dbReference type="SAM" id="Phobius"/>
    </source>
</evidence>
<evidence type="ECO:0000313" key="3">
    <source>
        <dbReference type="Proteomes" id="UP000274601"/>
    </source>
</evidence>
<organism evidence="2 3">
    <name type="scientific">Actinomadura pelletieri DSM 43383</name>
    <dbReference type="NCBI Taxonomy" id="1120940"/>
    <lineage>
        <taxon>Bacteria</taxon>
        <taxon>Bacillati</taxon>
        <taxon>Actinomycetota</taxon>
        <taxon>Actinomycetes</taxon>
        <taxon>Streptosporangiales</taxon>
        <taxon>Thermomonosporaceae</taxon>
        <taxon>Actinomadura</taxon>
    </lineage>
</organism>
<proteinExistence type="predicted"/>
<dbReference type="Proteomes" id="UP000274601">
    <property type="component" value="Unassembled WGS sequence"/>
</dbReference>
<dbReference type="AlphaFoldDB" id="A0A495Q9Y6"/>
<feature type="transmembrane region" description="Helical" evidence="1">
    <location>
        <begin position="34"/>
        <end position="52"/>
    </location>
</feature>
<protein>
    <submittedName>
        <fullName evidence="2">Uncharacterized protein</fullName>
    </submittedName>
</protein>
<keyword evidence="1" id="KW-1133">Transmembrane helix</keyword>
<dbReference type="RefSeq" id="WP_121438211.1">
    <property type="nucleotide sequence ID" value="NZ_RBWU01000008.1"/>
</dbReference>
<sequence length="67" mass="7328">MPRAAAIVRKLLIALVGLALAIFLLGLLTSYPGWFFFVFALAVVSGAPYLWFKRKSDSSEGERAPRG</sequence>
<name>A0A495Q9Y6_9ACTN</name>
<reference evidence="2 3" key="1">
    <citation type="submission" date="2018-10" db="EMBL/GenBank/DDBJ databases">
        <title>Genomic Encyclopedia of Archaeal and Bacterial Type Strains, Phase II (KMG-II): from individual species to whole genera.</title>
        <authorList>
            <person name="Goeker M."/>
        </authorList>
    </citation>
    <scope>NUCLEOTIDE SEQUENCE [LARGE SCALE GENOMIC DNA]</scope>
    <source>
        <strain evidence="2 3">DSM 43383</strain>
    </source>
</reference>
<gene>
    <name evidence="2" type="ORF">BZB76_6554</name>
</gene>
<keyword evidence="3" id="KW-1185">Reference proteome</keyword>
<accession>A0A495Q9Y6</accession>
<keyword evidence="1" id="KW-0812">Transmembrane</keyword>